<dbReference type="RefSeq" id="XP_024332182.1">
    <property type="nucleotide sequence ID" value="XM_024475121.1"/>
</dbReference>
<evidence type="ECO:0000313" key="2">
    <source>
        <dbReference type="Proteomes" id="UP000034350"/>
    </source>
</evidence>
<evidence type="ECO:0000313" key="1">
    <source>
        <dbReference type="EMBL" id="KKO76440.1"/>
    </source>
</evidence>
<dbReference type="EMBL" id="JPQZ01000003">
    <property type="protein sequence ID" value="KKO76440.1"/>
    <property type="molecule type" value="Genomic_DNA"/>
</dbReference>
<dbReference type="SUPFAM" id="SSF54211">
    <property type="entry name" value="Ribosomal protein S5 domain 2-like"/>
    <property type="match status" value="1"/>
</dbReference>
<dbReference type="InterPro" id="IPR027408">
    <property type="entry name" value="PNPase/RNase_PH_dom_sf"/>
</dbReference>
<dbReference type="InterPro" id="IPR020568">
    <property type="entry name" value="Ribosomal_Su5_D2-typ_SF"/>
</dbReference>
<dbReference type="AlphaFoldDB" id="A0A0F9WIQ3"/>
<organism evidence="1 2">
    <name type="scientific">Vairimorpha ceranae</name>
    <dbReference type="NCBI Taxonomy" id="40302"/>
    <lineage>
        <taxon>Eukaryota</taxon>
        <taxon>Fungi</taxon>
        <taxon>Fungi incertae sedis</taxon>
        <taxon>Microsporidia</taxon>
        <taxon>Nosematidae</taxon>
        <taxon>Vairimorpha</taxon>
    </lineage>
</organism>
<dbReference type="OMA" id="DSECYES"/>
<accession>A0A0F9WIQ3</accession>
<keyword evidence="2" id="KW-1185">Reference proteome</keyword>
<dbReference type="GO" id="GO:0000176">
    <property type="term" value="C:nuclear exosome (RNase complex)"/>
    <property type="evidence" value="ECO:0007669"/>
    <property type="project" value="UniProtKB-ARBA"/>
</dbReference>
<dbReference type="VEuPathDB" id="MicrosporidiaDB:NCER_100874"/>
<comment type="caution">
    <text evidence="1">The sequence shown here is derived from an EMBL/GenBank/DDBJ whole genome shotgun (WGS) entry which is preliminary data.</text>
</comment>
<dbReference type="GeneID" id="36320053"/>
<name>A0A0F9WIQ3_9MICR</name>
<gene>
    <name evidence="1" type="ORF">AAJ76_300091326</name>
</gene>
<protein>
    <submittedName>
        <fullName evidence="1">Rnase ph-like exoribonuclease</fullName>
    </submittedName>
</protein>
<proteinExistence type="predicted"/>
<dbReference type="VEuPathDB" id="MicrosporidiaDB:G9O61_00g015870"/>
<dbReference type="VEuPathDB" id="MicrosporidiaDB:AAJ76_300091326"/>
<dbReference type="Gene3D" id="3.30.230.70">
    <property type="entry name" value="GHMP Kinase, N-terminal domain"/>
    <property type="match status" value="1"/>
</dbReference>
<dbReference type="VEuPathDB" id="MicrosporidiaDB:G9O61_00g009560"/>
<sequence length="208" mass="24632">MIVKELLKDHARFDRRSLLEQRTYNIEKLENFYLYTGDNTQIIAMYYISQSKPYIDKPNEGIITFNCISTFRRTDRLNSFLKKIYINSKCIDLEALCIKYGVEVKNIVIELRILTNDSECYESSVNIVNYLLKDLDISVNFVPSCFYFVAIDNLILRDPIDIEDNDKDWYYLIVKKSRNEYLFIEKAGKENTLDDIYQILEISSDTKE</sequence>
<dbReference type="OrthoDB" id="45882at2759"/>
<dbReference type="Proteomes" id="UP000034350">
    <property type="component" value="Unassembled WGS sequence"/>
</dbReference>
<reference evidence="1 2" key="1">
    <citation type="journal article" date="2015" name="Environ. Microbiol.">
        <title>Genome analyses suggest the presence of polyploidy and recent human-driven expansions in eight global populations of the honeybee pathogen Nosema ceranae.</title>
        <authorList>
            <person name="Pelin A."/>
            <person name="Selman M."/>
            <person name="Aris-Brosou S."/>
            <person name="Farinelli L."/>
            <person name="Corradi N."/>
        </authorList>
    </citation>
    <scope>NUCLEOTIDE SEQUENCE [LARGE SCALE GENOMIC DNA]</scope>
    <source>
        <strain evidence="1 2">PA08 1199</strain>
    </source>
</reference>